<reference evidence="1" key="1">
    <citation type="submission" date="2020-10" db="EMBL/GenBank/DDBJ databases">
        <authorList>
            <person name="Gilroy R."/>
        </authorList>
    </citation>
    <scope>NUCLEOTIDE SEQUENCE</scope>
    <source>
        <strain evidence="1">ChiSjej1B19-3389</strain>
    </source>
</reference>
<name>A0A9D0ZJM5_9FIRM</name>
<dbReference type="AlphaFoldDB" id="A0A9D0ZJM5"/>
<dbReference type="InterPro" id="IPR036866">
    <property type="entry name" value="RibonucZ/Hydroxyglut_hydro"/>
</dbReference>
<dbReference type="Gene3D" id="3.60.15.10">
    <property type="entry name" value="Ribonuclease Z/Hydroxyacylglutathione hydrolase-like"/>
    <property type="match status" value="1"/>
</dbReference>
<dbReference type="Proteomes" id="UP000886787">
    <property type="component" value="Unassembled WGS sequence"/>
</dbReference>
<organism evidence="1 2">
    <name type="scientific">Candidatus Scatavimonas merdigallinarum</name>
    <dbReference type="NCBI Taxonomy" id="2840914"/>
    <lineage>
        <taxon>Bacteria</taxon>
        <taxon>Bacillati</taxon>
        <taxon>Bacillota</taxon>
        <taxon>Clostridia</taxon>
        <taxon>Eubacteriales</taxon>
        <taxon>Oscillospiraceae</taxon>
        <taxon>Oscillospiraceae incertae sedis</taxon>
        <taxon>Candidatus Scatavimonas</taxon>
    </lineage>
</organism>
<dbReference type="Pfam" id="PF13483">
    <property type="entry name" value="Lactamase_B_3"/>
    <property type="match status" value="1"/>
</dbReference>
<evidence type="ECO:0000313" key="2">
    <source>
        <dbReference type="Proteomes" id="UP000886787"/>
    </source>
</evidence>
<evidence type="ECO:0000313" key="1">
    <source>
        <dbReference type="EMBL" id="HIQ80626.1"/>
    </source>
</evidence>
<dbReference type="EMBL" id="DVFW01000026">
    <property type="protein sequence ID" value="HIQ80626.1"/>
    <property type="molecule type" value="Genomic_DNA"/>
</dbReference>
<comment type="caution">
    <text evidence="1">The sequence shown here is derived from an EMBL/GenBank/DDBJ whole genome shotgun (WGS) entry which is preliminary data.</text>
</comment>
<dbReference type="PANTHER" id="PTHR42967:SF1">
    <property type="entry name" value="MBL FOLD METALLO-HYDROLASE"/>
    <property type="match status" value="1"/>
</dbReference>
<dbReference type="SUPFAM" id="SSF56281">
    <property type="entry name" value="Metallo-hydrolase/oxidoreductase"/>
    <property type="match status" value="1"/>
</dbReference>
<sequence length="231" mass="26554">MDITYIYHSCFLSELADATFLFDYFKGTLPPIRKDKPLYIFASHRHHDHFNPAIFSLFANFADVRFILSYDIDKSHIPEQLLTNTVLIAPGQSIVFPHLQVSALHSTDEGVAFFIKTPHDTLYHAGDLNHWYWPGEDEHWNREMGRAYRQEISKLAGHAIDLAFIPADPRLKDAFSLGAVEFAQIVCPRYIIPMHFGENTPAANRLKKLFLDMELSTVVLPMEKPLQRLTI</sequence>
<dbReference type="PANTHER" id="PTHR42967">
    <property type="entry name" value="METAL DEPENDENT HYDROLASE"/>
    <property type="match status" value="1"/>
</dbReference>
<accession>A0A9D0ZJM5</accession>
<protein>
    <submittedName>
        <fullName evidence="1">MBL fold metallo-hydrolase</fullName>
    </submittedName>
</protein>
<proteinExistence type="predicted"/>
<reference evidence="1" key="2">
    <citation type="journal article" date="2021" name="PeerJ">
        <title>Extensive microbial diversity within the chicken gut microbiome revealed by metagenomics and culture.</title>
        <authorList>
            <person name="Gilroy R."/>
            <person name="Ravi A."/>
            <person name="Getino M."/>
            <person name="Pursley I."/>
            <person name="Horton D.L."/>
            <person name="Alikhan N.F."/>
            <person name="Baker D."/>
            <person name="Gharbi K."/>
            <person name="Hall N."/>
            <person name="Watson M."/>
            <person name="Adriaenssens E.M."/>
            <person name="Foster-Nyarko E."/>
            <person name="Jarju S."/>
            <person name="Secka A."/>
            <person name="Antonio M."/>
            <person name="Oren A."/>
            <person name="Chaudhuri R.R."/>
            <person name="La Ragione R."/>
            <person name="Hildebrand F."/>
            <person name="Pallen M.J."/>
        </authorList>
    </citation>
    <scope>NUCLEOTIDE SEQUENCE</scope>
    <source>
        <strain evidence="1">ChiSjej1B19-3389</strain>
    </source>
</reference>
<gene>
    <name evidence="1" type="ORF">IAD32_04995</name>
</gene>